<keyword evidence="1" id="KW-0812">Transmembrane</keyword>
<reference evidence="2" key="1">
    <citation type="journal article" date="2022" name="Int. J. Mol. Sci.">
        <title>Draft Genome of Tanacetum Coccineum: Genomic Comparison of Closely Related Tanacetum-Family Plants.</title>
        <authorList>
            <person name="Yamashiro T."/>
            <person name="Shiraishi A."/>
            <person name="Nakayama K."/>
            <person name="Satake H."/>
        </authorList>
    </citation>
    <scope>NUCLEOTIDE SEQUENCE</scope>
</reference>
<dbReference type="Proteomes" id="UP001151760">
    <property type="component" value="Unassembled WGS sequence"/>
</dbReference>
<dbReference type="EMBL" id="BQNB010015488">
    <property type="protein sequence ID" value="GJT40598.1"/>
    <property type="molecule type" value="Genomic_DNA"/>
</dbReference>
<keyword evidence="1" id="KW-1133">Transmembrane helix</keyword>
<keyword evidence="1" id="KW-0472">Membrane</keyword>
<proteinExistence type="predicted"/>
<name>A0ABQ5DNZ3_9ASTR</name>
<reference evidence="2" key="2">
    <citation type="submission" date="2022-01" db="EMBL/GenBank/DDBJ databases">
        <authorList>
            <person name="Yamashiro T."/>
            <person name="Shiraishi A."/>
            <person name="Satake H."/>
            <person name="Nakayama K."/>
        </authorList>
    </citation>
    <scope>NUCLEOTIDE SEQUENCE</scope>
</reference>
<keyword evidence="3" id="KW-1185">Reference proteome</keyword>
<evidence type="ECO:0000256" key="1">
    <source>
        <dbReference type="SAM" id="Phobius"/>
    </source>
</evidence>
<protein>
    <submittedName>
        <fullName evidence="2">Uncharacterized protein</fullName>
    </submittedName>
</protein>
<gene>
    <name evidence="2" type="ORF">Tco_0940463</name>
</gene>
<evidence type="ECO:0000313" key="2">
    <source>
        <dbReference type="EMBL" id="GJT40598.1"/>
    </source>
</evidence>
<evidence type="ECO:0000313" key="3">
    <source>
        <dbReference type="Proteomes" id="UP001151760"/>
    </source>
</evidence>
<comment type="caution">
    <text evidence="2">The sequence shown here is derived from an EMBL/GenBank/DDBJ whole genome shotgun (WGS) entry which is preliminary data.</text>
</comment>
<feature type="transmembrane region" description="Helical" evidence="1">
    <location>
        <begin position="256"/>
        <end position="279"/>
    </location>
</feature>
<organism evidence="2 3">
    <name type="scientific">Tanacetum coccineum</name>
    <dbReference type="NCBI Taxonomy" id="301880"/>
    <lineage>
        <taxon>Eukaryota</taxon>
        <taxon>Viridiplantae</taxon>
        <taxon>Streptophyta</taxon>
        <taxon>Embryophyta</taxon>
        <taxon>Tracheophyta</taxon>
        <taxon>Spermatophyta</taxon>
        <taxon>Magnoliopsida</taxon>
        <taxon>eudicotyledons</taxon>
        <taxon>Gunneridae</taxon>
        <taxon>Pentapetalae</taxon>
        <taxon>asterids</taxon>
        <taxon>campanulids</taxon>
        <taxon>Asterales</taxon>
        <taxon>Asteraceae</taxon>
        <taxon>Asteroideae</taxon>
        <taxon>Anthemideae</taxon>
        <taxon>Anthemidinae</taxon>
        <taxon>Tanacetum</taxon>
    </lineage>
</organism>
<feature type="transmembrane region" description="Helical" evidence="1">
    <location>
        <begin position="218"/>
        <end position="236"/>
    </location>
</feature>
<sequence length="336" mass="39117">MAKTIEKYMTKTRDGYGSGIARPKIDDKAHFELKEQFLKELSDNTFNGSDHEDANEHIEKVLDIVNLFYIPKITQDQIMLRAFPMSLNGAASRWLRNEPSDMQEVILFYNGLEVPTRQILDSKARGQYRVVALGFYQRNHANPSYQERSHLYDYHCDEEEGSYGLKDLDAYLIGTTLYNDALPQKKKDPRSFTLPCYIDNNREASQRYYRKRTSRNRIGFEHVNVNFFLILSINVMSKKFYNSIMKDKVEYNGRNILGTFVNAPIFVGNFSVVTDFIVVENMDAYRDERMGEVIVGEPFCKASFIEARRFDGMITIFNGNDGVTYQMVRSHPRFKH</sequence>
<accession>A0ABQ5DNZ3</accession>